<accession>A0A956NE26</accession>
<feature type="transmembrane region" description="Helical" evidence="1">
    <location>
        <begin position="24"/>
        <end position="49"/>
    </location>
</feature>
<dbReference type="InterPro" id="IPR013424">
    <property type="entry name" value="Ice-binding_C"/>
</dbReference>
<sequence length="223" mass="24506">MHFGQPSVGTSGPRLERQNCRPSTIWIFAVALFLLALTPATSSSVPIYFDETGHYYDFVQQSQISWSAANSAALAMSYEGEMGCLATITSQEENDFIYCVFGHHFWEAWLGGFQDEDANPPDSWRWITDEEWDYTNWAPGEPNGPGGASQGGHVQMWGSNSIAPGYWNDDPVNTDIAAVSGYLVEYGAMPDPVPEPGTVGLLGFGMMLAAMVNRAKKHPRDRA</sequence>
<dbReference type="Gene3D" id="3.10.100.10">
    <property type="entry name" value="Mannose-Binding Protein A, subunit A"/>
    <property type="match status" value="1"/>
</dbReference>
<reference evidence="3" key="1">
    <citation type="submission" date="2020-04" db="EMBL/GenBank/DDBJ databases">
        <authorList>
            <person name="Zhang T."/>
        </authorList>
    </citation>
    <scope>NUCLEOTIDE SEQUENCE</scope>
    <source>
        <strain evidence="3">HKST-UBA02</strain>
    </source>
</reference>
<dbReference type="AlphaFoldDB" id="A0A956NE26"/>
<organism evidence="3 4">
    <name type="scientific">Eiseniibacteriota bacterium</name>
    <dbReference type="NCBI Taxonomy" id="2212470"/>
    <lineage>
        <taxon>Bacteria</taxon>
        <taxon>Candidatus Eiseniibacteriota</taxon>
    </lineage>
</organism>
<dbReference type="InterPro" id="IPR050111">
    <property type="entry name" value="C-type_lectin/snaclec_domain"/>
</dbReference>
<dbReference type="PROSITE" id="PS50041">
    <property type="entry name" value="C_TYPE_LECTIN_2"/>
    <property type="match status" value="1"/>
</dbReference>
<feature type="domain" description="C-type lectin" evidence="2">
    <location>
        <begin position="51"/>
        <end position="181"/>
    </location>
</feature>
<dbReference type="InterPro" id="IPR016186">
    <property type="entry name" value="C-type_lectin-like/link_sf"/>
</dbReference>
<dbReference type="Proteomes" id="UP000739538">
    <property type="component" value="Unassembled WGS sequence"/>
</dbReference>
<dbReference type="InterPro" id="IPR001304">
    <property type="entry name" value="C-type_lectin-like"/>
</dbReference>
<dbReference type="EMBL" id="JAGQHS010000091">
    <property type="protein sequence ID" value="MCA9757284.1"/>
    <property type="molecule type" value="Genomic_DNA"/>
</dbReference>
<evidence type="ECO:0000256" key="1">
    <source>
        <dbReference type="SAM" id="Phobius"/>
    </source>
</evidence>
<name>A0A956NE26_UNCEI</name>
<dbReference type="SMART" id="SM00034">
    <property type="entry name" value="CLECT"/>
    <property type="match status" value="1"/>
</dbReference>
<keyword evidence="1" id="KW-0472">Membrane</keyword>
<evidence type="ECO:0000259" key="2">
    <source>
        <dbReference type="PROSITE" id="PS50041"/>
    </source>
</evidence>
<proteinExistence type="predicted"/>
<gene>
    <name evidence="3" type="ORF">KDA27_15880</name>
</gene>
<dbReference type="Pfam" id="PF07589">
    <property type="entry name" value="PEP-CTERM"/>
    <property type="match status" value="1"/>
</dbReference>
<dbReference type="InterPro" id="IPR016187">
    <property type="entry name" value="CTDL_fold"/>
</dbReference>
<keyword evidence="1" id="KW-1133">Transmembrane helix</keyword>
<evidence type="ECO:0000313" key="3">
    <source>
        <dbReference type="EMBL" id="MCA9757284.1"/>
    </source>
</evidence>
<comment type="caution">
    <text evidence="3">The sequence shown here is derived from an EMBL/GenBank/DDBJ whole genome shotgun (WGS) entry which is preliminary data.</text>
</comment>
<feature type="transmembrane region" description="Helical" evidence="1">
    <location>
        <begin position="197"/>
        <end position="215"/>
    </location>
</feature>
<dbReference type="Pfam" id="PF00059">
    <property type="entry name" value="Lectin_C"/>
    <property type="match status" value="1"/>
</dbReference>
<dbReference type="SUPFAM" id="SSF56436">
    <property type="entry name" value="C-type lectin-like"/>
    <property type="match status" value="1"/>
</dbReference>
<reference evidence="3" key="2">
    <citation type="journal article" date="2021" name="Microbiome">
        <title>Successional dynamics and alternative stable states in a saline activated sludge microbial community over 9 years.</title>
        <authorList>
            <person name="Wang Y."/>
            <person name="Ye J."/>
            <person name="Ju F."/>
            <person name="Liu L."/>
            <person name="Boyd J.A."/>
            <person name="Deng Y."/>
            <person name="Parks D.H."/>
            <person name="Jiang X."/>
            <person name="Yin X."/>
            <person name="Woodcroft B.J."/>
            <person name="Tyson G.W."/>
            <person name="Hugenholtz P."/>
            <person name="Polz M.F."/>
            <person name="Zhang T."/>
        </authorList>
    </citation>
    <scope>NUCLEOTIDE SEQUENCE</scope>
    <source>
        <strain evidence="3">HKST-UBA02</strain>
    </source>
</reference>
<dbReference type="NCBIfam" id="TIGR02595">
    <property type="entry name" value="PEP_CTERM"/>
    <property type="match status" value="1"/>
</dbReference>
<evidence type="ECO:0000313" key="4">
    <source>
        <dbReference type="Proteomes" id="UP000739538"/>
    </source>
</evidence>
<dbReference type="PANTHER" id="PTHR22803">
    <property type="entry name" value="MANNOSE, PHOSPHOLIPASE, LECTIN RECEPTOR RELATED"/>
    <property type="match status" value="1"/>
</dbReference>
<protein>
    <submittedName>
        <fullName evidence="3">PEP-CTERM sorting domain-containing protein</fullName>
    </submittedName>
</protein>
<keyword evidence="1" id="KW-0812">Transmembrane</keyword>